<evidence type="ECO:0000256" key="4">
    <source>
        <dbReference type="ARBA" id="ARBA00022525"/>
    </source>
</evidence>
<protein>
    <recommendedName>
        <fullName evidence="3">Phospholipase D</fullName>
    </recommendedName>
    <alternativeName>
        <fullName evidence="5">Choline phosphatase</fullName>
    </alternativeName>
</protein>
<keyword evidence="6" id="KW-0812">Transmembrane</keyword>
<dbReference type="PROSITE" id="PS50035">
    <property type="entry name" value="PLD"/>
    <property type="match status" value="2"/>
</dbReference>
<keyword evidence="6" id="KW-1133">Transmembrane helix</keyword>
<comment type="caution">
    <text evidence="8">The sequence shown here is derived from an EMBL/GenBank/DDBJ whole genome shotgun (WGS) entry which is preliminary data.</text>
</comment>
<dbReference type="RefSeq" id="WP_183209731.1">
    <property type="nucleotide sequence ID" value="NZ_JAAAMM010000004.1"/>
</dbReference>
<dbReference type="SMART" id="SM00155">
    <property type="entry name" value="PLDc"/>
    <property type="match status" value="2"/>
</dbReference>
<reference evidence="8 9" key="1">
    <citation type="submission" date="2020-08" db="EMBL/GenBank/DDBJ databases">
        <title>Genomic Encyclopedia of Type Strains, Phase IV (KMG-IV): sequencing the most valuable type-strain genomes for metagenomic binning, comparative biology and taxonomic classification.</title>
        <authorList>
            <person name="Goeker M."/>
        </authorList>
    </citation>
    <scope>NUCLEOTIDE SEQUENCE [LARGE SCALE GENOMIC DNA]</scope>
    <source>
        <strain evidence="8 9">DSM 103570</strain>
    </source>
</reference>
<evidence type="ECO:0000256" key="6">
    <source>
        <dbReference type="SAM" id="Phobius"/>
    </source>
</evidence>
<keyword evidence="8" id="KW-0808">Transferase</keyword>
<name>A0A7W6MQN2_9HYPH</name>
<dbReference type="GO" id="GO:0032049">
    <property type="term" value="P:cardiolipin biosynthetic process"/>
    <property type="evidence" value="ECO:0007669"/>
    <property type="project" value="UniProtKB-ARBA"/>
</dbReference>
<dbReference type="AlphaFoldDB" id="A0A7W6MQN2"/>
<dbReference type="PANTHER" id="PTHR21248">
    <property type="entry name" value="CARDIOLIPIN SYNTHASE"/>
    <property type="match status" value="1"/>
</dbReference>
<evidence type="ECO:0000259" key="7">
    <source>
        <dbReference type="PROSITE" id="PS50035"/>
    </source>
</evidence>
<sequence length="519" mass="57363">MSDPVSIVAIIAGCVVVLGLAVLLFFYAFGRVAHVDFGAPSFALPPEDDATTLDRDVAAMLRQHPGESGLMLVSGGTRAFAARVLAARSAGRSLDLQYYYWLDDLTGGLLAKELIGAADRGVRVRLLLDDINTRGKDRSYLALDRHPNVEVRLFNPAKSRSNALHRGVDTLLRPFSATRRMHNKAWIADGRLAIVGGRNVGDAYFDASETANFRDLDLLAVGPVVEQAAAVFDDFWNSNAVLPIRKLARYGRQDLPTLKERWGDLITTERAAPYMKRVVEEGDAQTMLRDAPAFHWTPEARVISDPPEKAHERGHKNWLWNEINPVVLSARSHLEIVSPYFIPGYEGVRRLSDLAAKGVAITVLTNSLAATDVAAVHGAYANYRAALLQGGIALFELRPRRRRDDISLFGSSTASLHTKAFTVDGEFGFIGSFNFDPRSVSLNTEMGVLFRQAALTREVRAVMMEQMAPQSSYRLTLKNGSLAWHDGPEGRDQRRDPETTIWRRMAVAIIGFLPIESQL</sequence>
<keyword evidence="4" id="KW-0964">Secreted</keyword>
<dbReference type="GO" id="GO:0030572">
    <property type="term" value="F:phosphatidyltransferase activity"/>
    <property type="evidence" value="ECO:0007669"/>
    <property type="project" value="UniProtKB-ARBA"/>
</dbReference>
<keyword evidence="9" id="KW-1185">Reference proteome</keyword>
<feature type="domain" description="PLD phosphodiesterase" evidence="7">
    <location>
        <begin position="412"/>
        <end position="439"/>
    </location>
</feature>
<gene>
    <name evidence="8" type="ORF">GGR03_003217</name>
</gene>
<evidence type="ECO:0000256" key="5">
    <source>
        <dbReference type="ARBA" id="ARBA00029594"/>
    </source>
</evidence>
<comment type="subcellular location">
    <subcellularLocation>
        <location evidence="2">Secreted</location>
    </subcellularLocation>
</comment>
<evidence type="ECO:0000313" key="9">
    <source>
        <dbReference type="Proteomes" id="UP000588647"/>
    </source>
</evidence>
<dbReference type="InterPro" id="IPR001736">
    <property type="entry name" value="PLipase_D/transphosphatidylase"/>
</dbReference>
<dbReference type="Proteomes" id="UP000588647">
    <property type="component" value="Unassembled WGS sequence"/>
</dbReference>
<accession>A0A7W6MQN2</accession>
<dbReference type="CDD" id="cd09113">
    <property type="entry name" value="PLDc_ymdC_like_2"/>
    <property type="match status" value="1"/>
</dbReference>
<evidence type="ECO:0000313" key="8">
    <source>
        <dbReference type="EMBL" id="MBB4004129.1"/>
    </source>
</evidence>
<evidence type="ECO:0000256" key="1">
    <source>
        <dbReference type="ARBA" id="ARBA00003145"/>
    </source>
</evidence>
<feature type="transmembrane region" description="Helical" evidence="6">
    <location>
        <begin position="6"/>
        <end position="29"/>
    </location>
</feature>
<keyword evidence="6" id="KW-0472">Membrane</keyword>
<evidence type="ECO:0000256" key="3">
    <source>
        <dbReference type="ARBA" id="ARBA00018392"/>
    </source>
</evidence>
<proteinExistence type="predicted"/>
<organism evidence="8 9">
    <name type="scientific">Aurantimonas endophytica</name>
    <dbReference type="NCBI Taxonomy" id="1522175"/>
    <lineage>
        <taxon>Bacteria</taxon>
        <taxon>Pseudomonadati</taxon>
        <taxon>Pseudomonadota</taxon>
        <taxon>Alphaproteobacteria</taxon>
        <taxon>Hyphomicrobiales</taxon>
        <taxon>Aurantimonadaceae</taxon>
        <taxon>Aurantimonas</taxon>
    </lineage>
</organism>
<comment type="function">
    <text evidence="1">Could be a virulence factor.</text>
</comment>
<dbReference type="EMBL" id="JACIEM010000004">
    <property type="protein sequence ID" value="MBB4004129.1"/>
    <property type="molecule type" value="Genomic_DNA"/>
</dbReference>
<dbReference type="GO" id="GO:0005576">
    <property type="term" value="C:extracellular region"/>
    <property type="evidence" value="ECO:0007669"/>
    <property type="project" value="UniProtKB-SubCell"/>
</dbReference>
<evidence type="ECO:0000256" key="2">
    <source>
        <dbReference type="ARBA" id="ARBA00004613"/>
    </source>
</evidence>
<feature type="domain" description="PLD phosphodiesterase" evidence="7">
    <location>
        <begin position="177"/>
        <end position="204"/>
    </location>
</feature>
<dbReference type="PANTHER" id="PTHR21248:SF12">
    <property type="entry name" value="CARDIOLIPIN SYNTHASE C"/>
    <property type="match status" value="1"/>
</dbReference>
<dbReference type="SUPFAM" id="SSF56024">
    <property type="entry name" value="Phospholipase D/nuclease"/>
    <property type="match status" value="2"/>
</dbReference>
<dbReference type="InterPro" id="IPR025202">
    <property type="entry name" value="PLD-like_dom"/>
</dbReference>
<dbReference type="Gene3D" id="3.30.870.10">
    <property type="entry name" value="Endonuclease Chain A"/>
    <property type="match status" value="2"/>
</dbReference>
<dbReference type="Pfam" id="PF13091">
    <property type="entry name" value="PLDc_2"/>
    <property type="match status" value="2"/>
</dbReference>
<dbReference type="CDD" id="cd09111">
    <property type="entry name" value="PLDc_ymdC_like_1"/>
    <property type="match status" value="1"/>
</dbReference>